<dbReference type="OrthoDB" id="242078at2157"/>
<protein>
    <submittedName>
        <fullName evidence="4">Uncharacterized protein</fullName>
    </submittedName>
</protein>
<comment type="caution">
    <text evidence="4">The sequence shown here is derived from an EMBL/GenBank/DDBJ whole genome shotgun (WGS) entry which is preliminary data.</text>
</comment>
<dbReference type="InParanoid" id="A0A554N7J3"/>
<keyword evidence="3" id="KW-1133">Transmembrane helix</keyword>
<name>A0A554N7J3_9EURY</name>
<accession>A0A554N7J3</accession>
<organism evidence="4 5">
    <name type="scientific">Haloglomus irregulare</name>
    <dbReference type="NCBI Taxonomy" id="2234134"/>
    <lineage>
        <taxon>Archaea</taxon>
        <taxon>Methanobacteriati</taxon>
        <taxon>Methanobacteriota</taxon>
        <taxon>Stenosarchaea group</taxon>
        <taxon>Halobacteria</taxon>
        <taxon>Halobacteriales</taxon>
        <taxon>Natronomonadaceae</taxon>
        <taxon>Haloglomus</taxon>
    </lineage>
</organism>
<dbReference type="EMBL" id="QMDX01000008">
    <property type="protein sequence ID" value="TSD13365.1"/>
    <property type="molecule type" value="Genomic_DNA"/>
</dbReference>
<gene>
    <name evidence="4" type="ORF">DP107_12805</name>
</gene>
<keyword evidence="5" id="KW-1185">Reference proteome</keyword>
<keyword evidence="3" id="KW-0812">Transmembrane</keyword>
<evidence type="ECO:0000313" key="4">
    <source>
        <dbReference type="EMBL" id="TSD13365.1"/>
    </source>
</evidence>
<evidence type="ECO:0000256" key="2">
    <source>
        <dbReference type="SAM" id="MobiDB-lite"/>
    </source>
</evidence>
<dbReference type="RefSeq" id="WP_144262552.1">
    <property type="nucleotide sequence ID" value="NZ_QMDX01000008.1"/>
</dbReference>
<dbReference type="AlphaFoldDB" id="A0A554N7J3"/>
<keyword evidence="3" id="KW-0472">Membrane</keyword>
<evidence type="ECO:0000256" key="1">
    <source>
        <dbReference type="SAM" id="Coils"/>
    </source>
</evidence>
<dbReference type="Proteomes" id="UP000319894">
    <property type="component" value="Unassembled WGS sequence"/>
</dbReference>
<keyword evidence="1" id="KW-0175">Coiled coil</keyword>
<feature type="transmembrane region" description="Helical" evidence="3">
    <location>
        <begin position="81"/>
        <end position="98"/>
    </location>
</feature>
<sequence length="166" mass="18313">MLLSQVNNARQLVELLSDDGFTRALTQAEDLVADVNDTLNRVERVEDEAGEAVKEANETLNAVDRRLDKVDRTINLLEAKIEAGFSLGFLVFAVNFYLAGDLLFAVSLAFMGLLGAGQLLVTVRNIPQVQKLRQAATFLVRRLAEDGPRDEGSAGRAGRGERRERR</sequence>
<dbReference type="Gene3D" id="3.90.20.10">
    <property type="match status" value="1"/>
</dbReference>
<proteinExistence type="predicted"/>
<evidence type="ECO:0000313" key="5">
    <source>
        <dbReference type="Proteomes" id="UP000319894"/>
    </source>
</evidence>
<feature type="transmembrane region" description="Helical" evidence="3">
    <location>
        <begin position="104"/>
        <end position="123"/>
    </location>
</feature>
<feature type="region of interest" description="Disordered" evidence="2">
    <location>
        <begin position="146"/>
        <end position="166"/>
    </location>
</feature>
<reference evidence="4 5" key="1">
    <citation type="submission" date="2018-06" db="EMBL/GenBank/DDBJ databases">
        <title>Natronomonas sp. F16-60 a new haloarchaeon isolated from a solar saltern of Isla Cristina, Huelva, Spain.</title>
        <authorList>
            <person name="Duran-Viseras A."/>
            <person name="Sanchez-Porro C."/>
            <person name="Ventosa A."/>
        </authorList>
    </citation>
    <scope>NUCLEOTIDE SEQUENCE [LARGE SCALE GENOMIC DNA]</scope>
    <source>
        <strain evidence="4 5">F16-60</strain>
    </source>
</reference>
<feature type="coiled-coil region" evidence="1">
    <location>
        <begin position="25"/>
        <end position="80"/>
    </location>
</feature>
<evidence type="ECO:0000256" key="3">
    <source>
        <dbReference type="SAM" id="Phobius"/>
    </source>
</evidence>